<dbReference type="VEuPathDB" id="FungiDB:BLGHR1_10388"/>
<evidence type="ECO:0000256" key="1">
    <source>
        <dbReference type="SAM" id="MobiDB-lite"/>
    </source>
</evidence>
<reference evidence="3 4" key="1">
    <citation type="submission" date="2017-11" db="EMBL/GenBank/DDBJ databases">
        <authorList>
            <person name="Kracher B."/>
        </authorList>
    </citation>
    <scope>NUCLEOTIDE SEQUENCE [LARGE SCALE GENOMIC DNA]</scope>
    <source>
        <strain evidence="3 4">RACE1</strain>
    </source>
</reference>
<feature type="chain" id="PRO_5016599173" evidence="2">
    <location>
        <begin position="18"/>
        <end position="165"/>
    </location>
</feature>
<dbReference type="EMBL" id="UNSH01000001">
    <property type="protein sequence ID" value="SZE99638.1"/>
    <property type="molecule type" value="Genomic_DNA"/>
</dbReference>
<organism evidence="3 4">
    <name type="scientific">Blumeria hordei</name>
    <name type="common">Barley powdery mildew</name>
    <name type="synonym">Blumeria graminis f. sp. hordei</name>
    <dbReference type="NCBI Taxonomy" id="2867405"/>
    <lineage>
        <taxon>Eukaryota</taxon>
        <taxon>Fungi</taxon>
        <taxon>Dikarya</taxon>
        <taxon>Ascomycota</taxon>
        <taxon>Pezizomycotina</taxon>
        <taxon>Leotiomycetes</taxon>
        <taxon>Erysiphales</taxon>
        <taxon>Erysiphaceae</taxon>
        <taxon>Blumeria</taxon>
    </lineage>
</organism>
<feature type="region of interest" description="Disordered" evidence="1">
    <location>
        <begin position="76"/>
        <end position="104"/>
    </location>
</feature>
<dbReference type="Proteomes" id="UP000275772">
    <property type="component" value="Unassembled WGS sequence"/>
</dbReference>
<dbReference type="AlphaFoldDB" id="A0A383UK68"/>
<evidence type="ECO:0000313" key="3">
    <source>
        <dbReference type="EMBL" id="SZE99638.1"/>
    </source>
</evidence>
<gene>
    <name evidence="3" type="ORF">BLGHR1_10388</name>
</gene>
<feature type="signal peptide" evidence="2">
    <location>
        <begin position="1"/>
        <end position="17"/>
    </location>
</feature>
<name>A0A383UK68_BLUHO</name>
<sequence length="165" mass="18772">MRFFLFILALMIAGYMAVPTGPYVVRRTNKKTAGTKFLENLDGFRLQDDFDTWSEKLRVTIENVLEKISTFSRDKFGKKAGSIPKPSGSKSLSPAVSDASHSNHTKRFLQQDPFGYRLDGEKTFSYYNRKSKGKLSRDFWIRSELLSNLEAKIPRKADSSACTNN</sequence>
<evidence type="ECO:0000313" key="4">
    <source>
        <dbReference type="Proteomes" id="UP000275772"/>
    </source>
</evidence>
<proteinExistence type="predicted"/>
<accession>A0A383UK68</accession>
<evidence type="ECO:0000256" key="2">
    <source>
        <dbReference type="SAM" id="SignalP"/>
    </source>
</evidence>
<feature type="compositionally biased region" description="Polar residues" evidence="1">
    <location>
        <begin position="88"/>
        <end position="102"/>
    </location>
</feature>
<keyword evidence="2" id="KW-0732">Signal</keyword>
<protein>
    <submittedName>
        <fullName evidence="3">Uncharacterized protein</fullName>
    </submittedName>
</protein>